<comment type="caution">
    <text evidence="2">The sequence shown here is derived from an EMBL/GenBank/DDBJ whole genome shotgun (WGS) entry which is preliminary data.</text>
</comment>
<sequence length="279" mass="30688">MSATDTAGGTITQYTDPMCTWCWGSEPVVRHLRAAYGEQIQFEYVMGGLVEDFETFYDAANDISQPSDVVPHWESASEAHGMPVDTSIFETDPAQSTYPASVAFVAARQQDRRDAHRYLRALREAYATEARNVSRREAQVALAERVGIDVTAFEQALDDGTARERFESDLARTREAGVRAFPTYRVSGPEGERVAAGFQSYDQLRAALEAVAPSAEPADPPSVREFVGEFGPVATQEVAETCELARGKARQVLQSLHDEGAVGRDPRGNGVFWDSRRDS</sequence>
<dbReference type="CDD" id="cd03025">
    <property type="entry name" value="DsbA_FrnE_like"/>
    <property type="match status" value="1"/>
</dbReference>
<dbReference type="RefSeq" id="WP_310919990.1">
    <property type="nucleotide sequence ID" value="NZ_JAMQON010000003.1"/>
</dbReference>
<dbReference type="Gene3D" id="1.10.10.10">
    <property type="entry name" value="Winged helix-like DNA-binding domain superfamily/Winged helix DNA-binding domain"/>
    <property type="match status" value="1"/>
</dbReference>
<gene>
    <name evidence="2" type="ORF">NDI56_13035</name>
</gene>
<reference evidence="2 3" key="1">
    <citation type="submission" date="2022-06" db="EMBL/GenBank/DDBJ databases">
        <title>Haloarcula sp. a new haloarchaeum isolate from saline soil.</title>
        <authorList>
            <person name="Strakova D."/>
            <person name="Galisteo C."/>
            <person name="Sanchez-Porro C."/>
            <person name="Ventosa A."/>
        </authorList>
    </citation>
    <scope>NUCLEOTIDE SEQUENCE [LARGE SCALE GENOMIC DNA]</scope>
    <source>
        <strain evidence="2 3">S1CR25-12</strain>
    </source>
</reference>
<dbReference type="InterPro" id="IPR036249">
    <property type="entry name" value="Thioredoxin-like_sf"/>
</dbReference>
<evidence type="ECO:0000313" key="2">
    <source>
        <dbReference type="EMBL" id="MDS0260322.1"/>
    </source>
</evidence>
<feature type="compositionally biased region" description="Basic and acidic residues" evidence="1">
    <location>
        <begin position="257"/>
        <end position="267"/>
    </location>
</feature>
<name>A0ABU2FDH8_9EURY</name>
<protein>
    <submittedName>
        <fullName evidence="2">DsbA family protein</fullName>
    </submittedName>
</protein>
<keyword evidence="3" id="KW-1185">Reference proteome</keyword>
<dbReference type="PANTHER" id="PTHR13887:SF54">
    <property type="entry name" value="DSBA FAMILY PROTEIN"/>
    <property type="match status" value="1"/>
</dbReference>
<accession>A0ABU2FDH8</accession>
<dbReference type="Gene3D" id="1.10.472.60">
    <property type="entry name" value="putative protein disulfide isomerase domain"/>
    <property type="match status" value="1"/>
</dbReference>
<proteinExistence type="predicted"/>
<feature type="region of interest" description="Disordered" evidence="1">
    <location>
        <begin position="257"/>
        <end position="279"/>
    </location>
</feature>
<organism evidence="2 3">
    <name type="scientific">Haloarcula saliterrae</name>
    <dbReference type="NCBI Taxonomy" id="2950534"/>
    <lineage>
        <taxon>Archaea</taxon>
        <taxon>Methanobacteriati</taxon>
        <taxon>Methanobacteriota</taxon>
        <taxon>Stenosarchaea group</taxon>
        <taxon>Halobacteria</taxon>
        <taxon>Halobacteriales</taxon>
        <taxon>Haloarculaceae</taxon>
        <taxon>Haloarcula</taxon>
    </lineage>
</organism>
<evidence type="ECO:0000313" key="3">
    <source>
        <dbReference type="Proteomes" id="UP001259659"/>
    </source>
</evidence>
<dbReference type="InterPro" id="IPR036388">
    <property type="entry name" value="WH-like_DNA-bd_sf"/>
</dbReference>
<dbReference type="Gene3D" id="3.40.30.10">
    <property type="entry name" value="Glutaredoxin"/>
    <property type="match status" value="1"/>
</dbReference>
<dbReference type="Pfam" id="PF13743">
    <property type="entry name" value="Thioredoxin_5"/>
    <property type="match status" value="1"/>
</dbReference>
<dbReference type="Proteomes" id="UP001259659">
    <property type="component" value="Unassembled WGS sequence"/>
</dbReference>
<dbReference type="PANTHER" id="PTHR13887">
    <property type="entry name" value="GLUTATHIONE S-TRANSFERASE KAPPA"/>
    <property type="match status" value="1"/>
</dbReference>
<evidence type="ECO:0000256" key="1">
    <source>
        <dbReference type="SAM" id="MobiDB-lite"/>
    </source>
</evidence>
<dbReference type="EMBL" id="JAMQON010000003">
    <property type="protein sequence ID" value="MDS0260322.1"/>
    <property type="molecule type" value="Genomic_DNA"/>
</dbReference>
<dbReference type="SUPFAM" id="SSF52833">
    <property type="entry name" value="Thioredoxin-like"/>
    <property type="match status" value="1"/>
</dbReference>